<dbReference type="InterPro" id="IPR018159">
    <property type="entry name" value="Spectrin/alpha-actinin"/>
</dbReference>
<dbReference type="GO" id="GO:0044325">
    <property type="term" value="F:transmembrane transporter binding"/>
    <property type="evidence" value="ECO:0007669"/>
    <property type="project" value="TreeGrafter"/>
</dbReference>
<feature type="region of interest" description="Disordered" evidence="5">
    <location>
        <begin position="327"/>
        <end position="359"/>
    </location>
</feature>
<protein>
    <submittedName>
        <fullName evidence="6">A-kinase anchor protein 6-like</fullName>
    </submittedName>
</protein>
<evidence type="ECO:0000256" key="1">
    <source>
        <dbReference type="ARBA" id="ARBA00004308"/>
    </source>
</evidence>
<evidence type="ECO:0000313" key="6">
    <source>
        <dbReference type="Ensembl" id="ENSNBRP00000029963.1"/>
    </source>
</evidence>
<organism evidence="6 7">
    <name type="scientific">Neolamprologus brichardi</name>
    <name type="common">Fairy cichlid</name>
    <name type="synonym">Lamprologus brichardi</name>
    <dbReference type="NCBI Taxonomy" id="32507"/>
    <lineage>
        <taxon>Eukaryota</taxon>
        <taxon>Metazoa</taxon>
        <taxon>Chordata</taxon>
        <taxon>Craniata</taxon>
        <taxon>Vertebrata</taxon>
        <taxon>Euteleostomi</taxon>
        <taxon>Actinopterygii</taxon>
        <taxon>Neopterygii</taxon>
        <taxon>Teleostei</taxon>
        <taxon>Neoteleostei</taxon>
        <taxon>Acanthomorphata</taxon>
        <taxon>Ovalentaria</taxon>
        <taxon>Cichlomorphae</taxon>
        <taxon>Cichliformes</taxon>
        <taxon>Cichlidae</taxon>
        <taxon>African cichlids</taxon>
        <taxon>Pseudocrenilabrinae</taxon>
        <taxon>Lamprologini</taxon>
        <taxon>Neolamprologus</taxon>
    </lineage>
</organism>
<dbReference type="SUPFAM" id="SSF46966">
    <property type="entry name" value="Spectrin repeat"/>
    <property type="match status" value="2"/>
</dbReference>
<dbReference type="GO" id="GO:0051018">
    <property type="term" value="F:protein kinase A binding"/>
    <property type="evidence" value="ECO:0007669"/>
    <property type="project" value="TreeGrafter"/>
</dbReference>
<feature type="region of interest" description="Disordered" evidence="5">
    <location>
        <begin position="230"/>
        <end position="296"/>
    </location>
</feature>
<dbReference type="Gene3D" id="1.20.58.60">
    <property type="match status" value="2"/>
</dbReference>
<reference evidence="6" key="1">
    <citation type="submission" date="2025-08" db="UniProtKB">
        <authorList>
            <consortium name="Ensembl"/>
        </authorList>
    </citation>
    <scope>IDENTIFICATION</scope>
</reference>
<dbReference type="GO" id="GO:0048471">
    <property type="term" value="C:perinuclear region of cytoplasm"/>
    <property type="evidence" value="ECO:0007669"/>
    <property type="project" value="TreeGrafter"/>
</dbReference>
<dbReference type="AlphaFoldDB" id="A0A3Q4I7F0"/>
<feature type="compositionally biased region" description="Polar residues" evidence="5">
    <location>
        <begin position="343"/>
        <end position="359"/>
    </location>
</feature>
<feature type="compositionally biased region" description="Basic and acidic residues" evidence="5">
    <location>
        <begin position="235"/>
        <end position="250"/>
    </location>
</feature>
<dbReference type="Bgee" id="ENSNBRG00000022764">
    <property type="expression patterns" value="Expressed in brain and 2 other cell types or tissues"/>
</dbReference>
<keyword evidence="3" id="KW-0677">Repeat</keyword>
<feature type="compositionally biased region" description="Polar residues" evidence="5">
    <location>
        <begin position="263"/>
        <end position="282"/>
    </location>
</feature>
<evidence type="ECO:0000256" key="5">
    <source>
        <dbReference type="SAM" id="MobiDB-lite"/>
    </source>
</evidence>
<dbReference type="GeneTree" id="ENSGT00810000125473"/>
<dbReference type="GO" id="GO:0016529">
    <property type="term" value="C:sarcoplasmic reticulum"/>
    <property type="evidence" value="ECO:0007669"/>
    <property type="project" value="TreeGrafter"/>
</dbReference>
<keyword evidence="7" id="KW-1185">Reference proteome</keyword>
<evidence type="ECO:0000256" key="4">
    <source>
        <dbReference type="ARBA" id="ARBA00023136"/>
    </source>
</evidence>
<comment type="subcellular location">
    <subcellularLocation>
        <location evidence="1">Endomembrane system</location>
    </subcellularLocation>
</comment>
<evidence type="ECO:0000256" key="3">
    <source>
        <dbReference type="ARBA" id="ARBA00022737"/>
    </source>
</evidence>
<dbReference type="PANTHER" id="PTHR14514">
    <property type="entry name" value="PKA ANCHORING PROTEIN"/>
    <property type="match status" value="1"/>
</dbReference>
<accession>A0A3Q4I7F0</accession>
<dbReference type="Ensembl" id="ENSNBRT00000030726.1">
    <property type="protein sequence ID" value="ENSNBRP00000029963.1"/>
    <property type="gene ID" value="ENSNBRG00000022764.1"/>
</dbReference>
<reference evidence="6" key="2">
    <citation type="submission" date="2025-09" db="UniProtKB">
        <authorList>
            <consortium name="Ensembl"/>
        </authorList>
    </citation>
    <scope>IDENTIFICATION</scope>
</reference>
<keyword evidence="4" id="KW-0472">Membrane</keyword>
<proteinExistence type="predicted"/>
<feature type="region of interest" description="Disordered" evidence="5">
    <location>
        <begin position="475"/>
        <end position="522"/>
    </location>
</feature>
<evidence type="ECO:0000313" key="7">
    <source>
        <dbReference type="Proteomes" id="UP000261580"/>
    </source>
</evidence>
<sequence length="965" mass="109041">SNTMSVVALSPVAPEPASPMLTSVTPVTPNLDPICIVELVCLVWRVFFFRSKKPPPLHTGADWKVVLHLPEIEKWLRATSDRVTQLTHSVGQDSNNRHVDVHLVQLKDICEDISDHVEQIHALLETEFSLKLLSYSVNIIVDIRTVQLLWHQLRVSVLVLKERLLQSLQDSNGNYTRQTDILQAFSQDQHQTRLDALTEVDDCGQLTIRCSQDYFSLDCGITAFELSDYSPSDEPEVRVAESNRSEESGDPHLSNHKIHNSLPELSSPSDSTNHNPSSSILPTMQCGMPNHNESAKRPLQGEFHSTEVSPTQPSLPKRAAMFLDGASRGEDSVGGSEKVSPVSGIQFQSELSRSTPSLISASPPDRSKFWLELDSVYPENVSQSCESLQVCPPLSFGPQVSSKGSPDREHWYGSEEFLALPAQLRKTEMLAMKLESLTQTVPLRPGGSTQDVDDWDLTELNPDWDVTRRRNLLGRFSPSSSSDVAPSLDESIESGPLSDLQSEEDEGRRSAEHQPPLTLPPLRGRECASLVQQLLDDIQSHDKDPDIWKKIEYFVQQLDGFISWLQEALDSTENWIQPRQDLDSLRVYLDTHLSFKLNVDSRAALKESIMEEGKALLTIITFHQSGLKDILHMVSSQWDQLQRQIRRQHSWMLRALRCIQARLLYTNQLHEPFAAPGDPSANCQCEAQRMALEQMAIKLSSLQYPSPTNRRRCSHLARNNSHQLMLSEEQRHHLFKVNSVTFTNSQYIRKTNLLGRAESLKRSGTELPSSFHCKIHSLTHMWRQLEVTHTHTQLAGGRGVTVENPRSALSPLTNSLLEQLEARIKELKAWLRDTELLIFNSCLRQDKDASEQLQSFKPLCSDIQARRRGVSSVLKLCQKLLQQSQHREALQLLSINLERRWEAIVMQALQWQNRLKRELGEQQVRAWLPLPELGSAKLIFLLKGAFSVPLSPSVCLQVGVFSVLL</sequence>
<name>A0A3Q4I7F0_NEOBR</name>
<dbReference type="Proteomes" id="UP000261580">
    <property type="component" value="Unassembled WGS sequence"/>
</dbReference>
<dbReference type="PANTHER" id="PTHR14514:SF2">
    <property type="entry name" value="A-KINASE ANCHOR PROTEIN 6"/>
    <property type="match status" value="1"/>
</dbReference>
<keyword evidence="2" id="KW-0597">Phosphoprotein</keyword>
<evidence type="ECO:0000256" key="2">
    <source>
        <dbReference type="ARBA" id="ARBA00022553"/>
    </source>
</evidence>
<dbReference type="SMART" id="SM00150">
    <property type="entry name" value="SPEC"/>
    <property type="match status" value="2"/>
</dbReference>
<feature type="compositionally biased region" description="Low complexity" evidence="5">
    <location>
        <begin position="477"/>
        <end position="489"/>
    </location>
</feature>